<dbReference type="EMBL" id="AWFG01000013">
    <property type="protein sequence ID" value="KCZ59663.1"/>
    <property type="molecule type" value="Genomic_DNA"/>
</dbReference>
<evidence type="ECO:0000313" key="8">
    <source>
        <dbReference type="Proteomes" id="UP000027190"/>
    </source>
</evidence>
<dbReference type="Gene3D" id="1.10.10.10">
    <property type="entry name" value="Winged helix-like DNA-binding domain superfamily/Winged helix DNA-binding domain"/>
    <property type="match status" value="1"/>
</dbReference>
<comment type="similarity">
    <text evidence="1">Belongs to the sigma-70 factor family. ECF subfamily.</text>
</comment>
<comment type="caution">
    <text evidence="7">The sequence shown here is derived from an EMBL/GenBank/DDBJ whole genome shotgun (WGS) entry which is preliminary data.</text>
</comment>
<keyword evidence="2" id="KW-0805">Transcription regulation</keyword>
<dbReference type="InterPro" id="IPR013325">
    <property type="entry name" value="RNA_pol_sigma_r2"/>
</dbReference>
<dbReference type="InterPro" id="IPR013324">
    <property type="entry name" value="RNA_pol_sigma_r3/r4-like"/>
</dbReference>
<sequence length="192" mass="21802">MDAERERENEVLKNALLRSAEGDKQAFSRVYELTAPRLSAIVMSIVCCEETTSDVLQRAYLSIWQNAGKYDAQQANPFTWMLVIMRNRAIDALRARARFHVTEELDEAVEDDGLRPEASARFEQVGRLLTEMIGNLPPNMEAAIMLQVVHGYTCREIGDQLNQSPHTVKSWIRRGLERMRSEMPYATSAAAI</sequence>
<dbReference type="InterPro" id="IPR013249">
    <property type="entry name" value="RNA_pol_sigma70_r4_t2"/>
</dbReference>
<evidence type="ECO:0000256" key="2">
    <source>
        <dbReference type="ARBA" id="ARBA00023015"/>
    </source>
</evidence>
<dbReference type="InterPro" id="IPR039425">
    <property type="entry name" value="RNA_pol_sigma-70-like"/>
</dbReference>
<dbReference type="Gene3D" id="1.10.1740.10">
    <property type="match status" value="1"/>
</dbReference>
<dbReference type="GO" id="GO:0006352">
    <property type="term" value="P:DNA-templated transcription initiation"/>
    <property type="evidence" value="ECO:0007669"/>
    <property type="project" value="InterPro"/>
</dbReference>
<evidence type="ECO:0000256" key="3">
    <source>
        <dbReference type="ARBA" id="ARBA00023082"/>
    </source>
</evidence>
<evidence type="ECO:0000259" key="6">
    <source>
        <dbReference type="Pfam" id="PF08281"/>
    </source>
</evidence>
<proteinExistence type="inferred from homology"/>
<dbReference type="InterPro" id="IPR036388">
    <property type="entry name" value="WH-like_DNA-bd_sf"/>
</dbReference>
<dbReference type="RefSeq" id="WP_034737921.1">
    <property type="nucleotide sequence ID" value="NZ_AWFG01000013.1"/>
</dbReference>
<dbReference type="PANTHER" id="PTHR43133:SF62">
    <property type="entry name" value="RNA POLYMERASE SIGMA FACTOR SIGZ"/>
    <property type="match status" value="1"/>
</dbReference>
<dbReference type="PANTHER" id="PTHR43133">
    <property type="entry name" value="RNA POLYMERASE ECF-TYPE SIGMA FACTO"/>
    <property type="match status" value="1"/>
</dbReference>
<evidence type="ECO:0000256" key="4">
    <source>
        <dbReference type="ARBA" id="ARBA00023163"/>
    </source>
</evidence>
<evidence type="ECO:0000256" key="1">
    <source>
        <dbReference type="ARBA" id="ARBA00010641"/>
    </source>
</evidence>
<name>A0A062UEB7_9PROT</name>
<keyword evidence="3" id="KW-0731">Sigma factor</keyword>
<evidence type="ECO:0000313" key="7">
    <source>
        <dbReference type="EMBL" id="KCZ59663.1"/>
    </source>
</evidence>
<dbReference type="NCBIfam" id="TIGR02937">
    <property type="entry name" value="sigma70-ECF"/>
    <property type="match status" value="1"/>
</dbReference>
<dbReference type="AlphaFoldDB" id="A0A062UEB7"/>
<accession>A0A062UEB7</accession>
<feature type="domain" description="RNA polymerase sigma-70 region 2" evidence="5">
    <location>
        <begin position="31"/>
        <end position="98"/>
    </location>
</feature>
<keyword evidence="4" id="KW-0804">Transcription</keyword>
<dbReference type="STRING" id="1280947.HY30_13745"/>
<dbReference type="OrthoDB" id="9803470at2"/>
<evidence type="ECO:0000259" key="5">
    <source>
        <dbReference type="Pfam" id="PF04542"/>
    </source>
</evidence>
<dbReference type="SUPFAM" id="SSF88946">
    <property type="entry name" value="Sigma2 domain of RNA polymerase sigma factors"/>
    <property type="match status" value="1"/>
</dbReference>
<reference evidence="7 8" key="1">
    <citation type="journal article" date="2014" name="Antonie Van Leeuwenhoek">
        <title>Hyphomonas beringensis sp. nov. and Hyphomonas chukchiensis sp. nov., isolated from surface seawater of the Bering Sea and Chukchi Sea.</title>
        <authorList>
            <person name="Li C."/>
            <person name="Lai Q."/>
            <person name="Li G."/>
            <person name="Dong C."/>
            <person name="Wang J."/>
            <person name="Liao Y."/>
            <person name="Shao Z."/>
        </authorList>
    </citation>
    <scope>NUCLEOTIDE SEQUENCE [LARGE SCALE GENOMIC DNA]</scope>
    <source>
        <strain evidence="7 8">BH-BN04-4</strain>
    </source>
</reference>
<dbReference type="GO" id="GO:0016987">
    <property type="term" value="F:sigma factor activity"/>
    <property type="evidence" value="ECO:0007669"/>
    <property type="project" value="UniProtKB-KW"/>
</dbReference>
<protein>
    <recommendedName>
        <fullName evidence="9">RNA polymerase sigma factor</fullName>
    </recommendedName>
</protein>
<keyword evidence="8" id="KW-1185">Reference proteome</keyword>
<evidence type="ECO:0008006" key="9">
    <source>
        <dbReference type="Google" id="ProtNLM"/>
    </source>
</evidence>
<dbReference type="InterPro" id="IPR007627">
    <property type="entry name" value="RNA_pol_sigma70_r2"/>
</dbReference>
<dbReference type="eggNOG" id="COG1595">
    <property type="taxonomic scope" value="Bacteria"/>
</dbReference>
<dbReference type="SUPFAM" id="SSF88659">
    <property type="entry name" value="Sigma3 and sigma4 domains of RNA polymerase sigma factors"/>
    <property type="match status" value="1"/>
</dbReference>
<gene>
    <name evidence="7" type="ORF">HY30_13745</name>
</gene>
<dbReference type="GO" id="GO:0003677">
    <property type="term" value="F:DNA binding"/>
    <property type="evidence" value="ECO:0007669"/>
    <property type="project" value="InterPro"/>
</dbReference>
<organism evidence="7 8">
    <name type="scientific">Hyphomonas chukchiensis</name>
    <dbReference type="NCBI Taxonomy" id="1280947"/>
    <lineage>
        <taxon>Bacteria</taxon>
        <taxon>Pseudomonadati</taxon>
        <taxon>Pseudomonadota</taxon>
        <taxon>Alphaproteobacteria</taxon>
        <taxon>Hyphomonadales</taxon>
        <taxon>Hyphomonadaceae</taxon>
        <taxon>Hyphomonas</taxon>
    </lineage>
</organism>
<dbReference type="PATRIC" id="fig|1280947.3.peg.1077"/>
<dbReference type="CDD" id="cd06171">
    <property type="entry name" value="Sigma70_r4"/>
    <property type="match status" value="1"/>
</dbReference>
<dbReference type="Pfam" id="PF08281">
    <property type="entry name" value="Sigma70_r4_2"/>
    <property type="match status" value="1"/>
</dbReference>
<dbReference type="InterPro" id="IPR014284">
    <property type="entry name" value="RNA_pol_sigma-70_dom"/>
</dbReference>
<dbReference type="Pfam" id="PF04542">
    <property type="entry name" value="Sigma70_r2"/>
    <property type="match status" value="1"/>
</dbReference>
<dbReference type="Proteomes" id="UP000027190">
    <property type="component" value="Unassembled WGS sequence"/>
</dbReference>
<feature type="domain" description="RNA polymerase sigma factor 70 region 4 type 2" evidence="6">
    <location>
        <begin position="128"/>
        <end position="179"/>
    </location>
</feature>